<dbReference type="Proteomes" id="UP001172673">
    <property type="component" value="Unassembled WGS sequence"/>
</dbReference>
<feature type="transmembrane region" description="Helical" evidence="2">
    <location>
        <begin position="58"/>
        <end position="79"/>
    </location>
</feature>
<organism evidence="3 4">
    <name type="scientific">Cladophialophora chaetospira</name>
    <dbReference type="NCBI Taxonomy" id="386627"/>
    <lineage>
        <taxon>Eukaryota</taxon>
        <taxon>Fungi</taxon>
        <taxon>Dikarya</taxon>
        <taxon>Ascomycota</taxon>
        <taxon>Pezizomycotina</taxon>
        <taxon>Eurotiomycetes</taxon>
        <taxon>Chaetothyriomycetidae</taxon>
        <taxon>Chaetothyriales</taxon>
        <taxon>Herpotrichiellaceae</taxon>
        <taxon>Cladophialophora</taxon>
    </lineage>
</organism>
<dbReference type="PANTHER" id="PTHR37576">
    <property type="entry name" value="DEFECT AT LOW TEMPERATURE PROTEIN 1"/>
    <property type="match status" value="1"/>
</dbReference>
<proteinExistence type="predicted"/>
<gene>
    <name evidence="3" type="ORF">H2200_002666</name>
</gene>
<name>A0AA39CN89_9EURO</name>
<protein>
    <submittedName>
        <fullName evidence="3">Uncharacterized protein</fullName>
    </submittedName>
</protein>
<feature type="transmembrane region" description="Helical" evidence="2">
    <location>
        <begin position="559"/>
        <end position="581"/>
    </location>
</feature>
<dbReference type="EMBL" id="JAPDRK010000003">
    <property type="protein sequence ID" value="KAJ9614529.1"/>
    <property type="molecule type" value="Genomic_DNA"/>
</dbReference>
<dbReference type="AlphaFoldDB" id="A0AA39CN89"/>
<accession>A0AA39CN89</accession>
<evidence type="ECO:0000313" key="4">
    <source>
        <dbReference type="Proteomes" id="UP001172673"/>
    </source>
</evidence>
<keyword evidence="4" id="KW-1185">Reference proteome</keyword>
<feature type="compositionally biased region" description="Basic and acidic residues" evidence="1">
    <location>
        <begin position="1"/>
        <end position="14"/>
    </location>
</feature>
<evidence type="ECO:0000256" key="1">
    <source>
        <dbReference type="SAM" id="MobiDB-lite"/>
    </source>
</evidence>
<feature type="transmembrane region" description="Helical" evidence="2">
    <location>
        <begin position="99"/>
        <end position="118"/>
    </location>
</feature>
<keyword evidence="2" id="KW-0812">Transmembrane</keyword>
<evidence type="ECO:0000313" key="3">
    <source>
        <dbReference type="EMBL" id="KAJ9614529.1"/>
    </source>
</evidence>
<keyword evidence="2" id="KW-0472">Membrane</keyword>
<dbReference type="PANTHER" id="PTHR37576:SF2">
    <property type="entry name" value="DEFECT AT LOW TEMPERATURE PROTEIN 1"/>
    <property type="match status" value="1"/>
</dbReference>
<evidence type="ECO:0000256" key="2">
    <source>
        <dbReference type="SAM" id="Phobius"/>
    </source>
</evidence>
<reference evidence="3" key="1">
    <citation type="submission" date="2022-10" db="EMBL/GenBank/DDBJ databases">
        <title>Culturing micro-colonial fungi from biological soil crusts in the Mojave desert and describing Neophaeococcomyces mojavensis, and introducing the new genera and species Taxawa tesnikishii.</title>
        <authorList>
            <person name="Kurbessoian T."/>
            <person name="Stajich J.E."/>
        </authorList>
    </citation>
    <scope>NUCLEOTIDE SEQUENCE</scope>
    <source>
        <strain evidence="3">TK_41</strain>
    </source>
</reference>
<feature type="region of interest" description="Disordered" evidence="1">
    <location>
        <begin position="1"/>
        <end position="23"/>
    </location>
</feature>
<sequence length="628" mass="69671">MDRNNELGKSEEPSTKGALPGKHEAEVLHNGDEERNVHTKGSSRHVPRHTLLRAIPQWYSFMAITGSALTPFVSLAILLGVRGDPVWPNSGITKVVSPASLLSALLSLNSFLISFAWAQGATSAWWRRTKTPHVTYGELHRTWVVGTSWIDALWLMDKPTFLHIVTFAVALNSITGFALQGALDTPTRTMNKQVSIPVPMAPVLDLGFSGEINPNGVIDPHGYYWQWVWQQVQNLVSSTTSQYAYFGSVDSNGNKIAVDYDDHATYTAYVDGAGFDYDCSPYNLSYDLEPTQSRPTTKGRIFQSSFYWNSTNPNEVDFDIYWKEHYGCQGSFTGRHCTLRPATVIYPVTIQMSVPGSTYPGPYYNLKTDTTRHDDKTKSILVPYPNEGTSNTTYGGIAETFVEFFNASIDIEDNYTPDCNVTASTCINAFENSSYLASGSLVDSLIGDYGNQNQYYCSLSFASTLSNLKYLDSMSKANQSFAVREGDGADIDGMADLAEIVLTTVRQAMFLSAVYTGSQALSDTWNSHDDDWLPYNKSHYLPIVSATRHKQETVYDFRWHLWAVSAFVTWVICALVLLSFGPWPGVLKTKKSLAPLETAQFFGAPAFKNARVDEGVEGILEDVGNKEV</sequence>
<comment type="caution">
    <text evidence="3">The sequence shown here is derived from an EMBL/GenBank/DDBJ whole genome shotgun (WGS) entry which is preliminary data.</text>
</comment>
<feature type="transmembrane region" description="Helical" evidence="2">
    <location>
        <begin position="161"/>
        <end position="183"/>
    </location>
</feature>
<keyword evidence="2" id="KW-1133">Transmembrane helix</keyword>